<evidence type="ECO:0000256" key="2">
    <source>
        <dbReference type="ARBA" id="ARBA00008038"/>
    </source>
</evidence>
<keyword evidence="16" id="KW-0969">Cilium</keyword>
<keyword evidence="5" id="KW-0145">Chemotaxis</keyword>
<keyword evidence="9" id="KW-0375">Hydrogen ion transport</keyword>
<keyword evidence="3" id="KW-0813">Transport</keyword>
<evidence type="ECO:0000256" key="3">
    <source>
        <dbReference type="ARBA" id="ARBA00022448"/>
    </source>
</evidence>
<dbReference type="Proteomes" id="UP000320948">
    <property type="component" value="Unassembled WGS sequence"/>
</dbReference>
<evidence type="ECO:0000256" key="11">
    <source>
        <dbReference type="ARBA" id="ARBA00023065"/>
    </source>
</evidence>
<comment type="caution">
    <text evidence="16">The sequence shown here is derived from an EMBL/GenBank/DDBJ whole genome shotgun (WGS) entry which is preliminary data.</text>
</comment>
<comment type="similarity">
    <text evidence="2">Belongs to the MotA family.</text>
</comment>
<feature type="domain" description="MotA/TolQ/ExbB proton channel" evidence="14">
    <location>
        <begin position="126"/>
        <end position="227"/>
    </location>
</feature>
<dbReference type="NCBIfam" id="TIGR03818">
    <property type="entry name" value="MotA1"/>
    <property type="match status" value="1"/>
</dbReference>
<reference evidence="16 17" key="1">
    <citation type="journal article" date="2017" name="Nat. Commun.">
        <title>In situ click chemistry generation of cyclooxygenase-2 inhibitors.</title>
        <authorList>
            <person name="Bhardwaj A."/>
            <person name="Kaur J."/>
            <person name="Wuest M."/>
            <person name="Wuest F."/>
        </authorList>
    </citation>
    <scope>NUCLEOTIDE SEQUENCE [LARGE SCALE GENOMIC DNA]</scope>
    <source>
        <strain evidence="16">S2_018_000_R2_106</strain>
    </source>
</reference>
<dbReference type="GO" id="GO:0071978">
    <property type="term" value="P:bacterial-type flagellum-dependent swarming motility"/>
    <property type="evidence" value="ECO:0007669"/>
    <property type="project" value="InterPro"/>
</dbReference>
<dbReference type="EMBL" id="VAFM01000002">
    <property type="protein sequence ID" value="TKW60848.1"/>
    <property type="molecule type" value="Genomic_DNA"/>
</dbReference>
<dbReference type="GO" id="GO:1902600">
    <property type="term" value="P:proton transmembrane transport"/>
    <property type="evidence" value="ECO:0007669"/>
    <property type="project" value="UniProtKB-KW"/>
</dbReference>
<evidence type="ECO:0000256" key="5">
    <source>
        <dbReference type="ARBA" id="ARBA00022500"/>
    </source>
</evidence>
<evidence type="ECO:0000256" key="7">
    <source>
        <dbReference type="ARBA" id="ARBA00022692"/>
    </source>
</evidence>
<protein>
    <submittedName>
        <fullName evidence="16">Flagellar motor stator protein MotA</fullName>
    </submittedName>
</protein>
<dbReference type="Pfam" id="PF01618">
    <property type="entry name" value="MotA_ExbB"/>
    <property type="match status" value="1"/>
</dbReference>
<dbReference type="GO" id="GO:0006935">
    <property type="term" value="P:chemotaxis"/>
    <property type="evidence" value="ECO:0007669"/>
    <property type="project" value="UniProtKB-KW"/>
</dbReference>
<dbReference type="PROSITE" id="PS01307">
    <property type="entry name" value="MOTA"/>
    <property type="match status" value="1"/>
</dbReference>
<keyword evidence="10 13" id="KW-1133">Transmembrane helix</keyword>
<dbReference type="InterPro" id="IPR022522">
    <property type="entry name" value="Flagellar_motor_stator_MotA"/>
</dbReference>
<keyword evidence="7 13" id="KW-0812">Transmembrane</keyword>
<evidence type="ECO:0000256" key="12">
    <source>
        <dbReference type="ARBA" id="ARBA00023136"/>
    </source>
</evidence>
<keyword evidence="6" id="KW-0997">Cell inner membrane</keyword>
<keyword evidence="8" id="KW-0283">Flagellar rotation</keyword>
<dbReference type="InterPro" id="IPR000540">
    <property type="entry name" value="Flag_MotA_CS"/>
</dbReference>
<gene>
    <name evidence="16" type="primary">motA</name>
    <name evidence="16" type="ORF">DI628_08140</name>
</gene>
<feature type="transmembrane region" description="Helical" evidence="13">
    <location>
        <begin position="198"/>
        <end position="221"/>
    </location>
</feature>
<evidence type="ECO:0000259" key="14">
    <source>
        <dbReference type="Pfam" id="PF01618"/>
    </source>
</evidence>
<dbReference type="GO" id="GO:0005886">
    <property type="term" value="C:plasma membrane"/>
    <property type="evidence" value="ECO:0007669"/>
    <property type="project" value="UniProtKB-SubCell"/>
</dbReference>
<dbReference type="InterPro" id="IPR047055">
    <property type="entry name" value="MotA-like"/>
</dbReference>
<evidence type="ECO:0000256" key="10">
    <source>
        <dbReference type="ARBA" id="ARBA00022989"/>
    </source>
</evidence>
<sequence>MLFLIGFVIVVACVMGGYAAAGGHMGVLWQPFEFIIIIGAAIGGLVIGSPGPVLKGLGGGFKVLLTGLPYQKKGPYMELLGFFFELSKMMRTKGIKEVEQHIDHPHDSSLFQKYPSLMKDHHVESFLCDNIRLIVMGSGMPNQLEELMDEELHVHHTERAAIVGAMQGMADGMPALGIVAAVLGVIHTMGSITEPPEVLGHLIGAALVGTFSGVLIAYGFIGPMGKNMENAYAAEAAFYTCMKIAILNFARQLSPQIIVEFTRKHMPASVRPSFQQSEEYLNSIGGDK</sequence>
<keyword evidence="12 13" id="KW-0472">Membrane</keyword>
<evidence type="ECO:0000256" key="13">
    <source>
        <dbReference type="SAM" id="Phobius"/>
    </source>
</evidence>
<keyword evidence="16" id="KW-0966">Cell projection</keyword>
<feature type="transmembrane region" description="Helical" evidence="13">
    <location>
        <begin position="175"/>
        <end position="192"/>
    </location>
</feature>
<dbReference type="InterPro" id="IPR046786">
    <property type="entry name" value="MotA_N"/>
</dbReference>
<dbReference type="AlphaFoldDB" id="A0A6N4R0B8"/>
<evidence type="ECO:0000256" key="9">
    <source>
        <dbReference type="ARBA" id="ARBA00022781"/>
    </source>
</evidence>
<dbReference type="PANTHER" id="PTHR30433">
    <property type="entry name" value="CHEMOTAXIS PROTEIN MOTA"/>
    <property type="match status" value="1"/>
</dbReference>
<feature type="transmembrane region" description="Helical" evidence="13">
    <location>
        <begin position="29"/>
        <end position="47"/>
    </location>
</feature>
<evidence type="ECO:0000256" key="8">
    <source>
        <dbReference type="ARBA" id="ARBA00022779"/>
    </source>
</evidence>
<dbReference type="InterPro" id="IPR002898">
    <property type="entry name" value="MotA_ExbB_proton_chnl"/>
</dbReference>
<evidence type="ECO:0000313" key="17">
    <source>
        <dbReference type="Proteomes" id="UP000320948"/>
    </source>
</evidence>
<evidence type="ECO:0000256" key="6">
    <source>
        <dbReference type="ARBA" id="ARBA00022519"/>
    </source>
</evidence>
<evidence type="ECO:0000256" key="1">
    <source>
        <dbReference type="ARBA" id="ARBA00004429"/>
    </source>
</evidence>
<feature type="domain" description="Motility protein A N-terminal" evidence="15">
    <location>
        <begin position="4"/>
        <end position="94"/>
    </location>
</feature>
<proteinExistence type="inferred from homology"/>
<evidence type="ECO:0000313" key="16">
    <source>
        <dbReference type="EMBL" id="TKW60848.1"/>
    </source>
</evidence>
<dbReference type="PANTHER" id="PTHR30433:SF4">
    <property type="entry name" value="MOTILITY PROTEIN A"/>
    <property type="match status" value="1"/>
</dbReference>
<keyword evidence="11" id="KW-0406">Ion transport</keyword>
<keyword evidence="16" id="KW-0282">Flagellum</keyword>
<organism evidence="16 17">
    <name type="scientific">Blastochloris viridis</name>
    <name type="common">Rhodopseudomonas viridis</name>
    <dbReference type="NCBI Taxonomy" id="1079"/>
    <lineage>
        <taxon>Bacteria</taxon>
        <taxon>Pseudomonadati</taxon>
        <taxon>Pseudomonadota</taxon>
        <taxon>Alphaproteobacteria</taxon>
        <taxon>Hyphomicrobiales</taxon>
        <taxon>Blastochloridaceae</taxon>
        <taxon>Blastochloris</taxon>
    </lineage>
</organism>
<dbReference type="Pfam" id="PF20560">
    <property type="entry name" value="MotA_N"/>
    <property type="match status" value="1"/>
</dbReference>
<keyword evidence="4" id="KW-1003">Cell membrane</keyword>
<name>A0A6N4R0B8_BLAVI</name>
<accession>A0A6N4R0B8</accession>
<comment type="subcellular location">
    <subcellularLocation>
        <location evidence="1">Cell inner membrane</location>
        <topology evidence="1">Multi-pass membrane protein</topology>
    </subcellularLocation>
</comment>
<evidence type="ECO:0000256" key="4">
    <source>
        <dbReference type="ARBA" id="ARBA00022475"/>
    </source>
</evidence>
<evidence type="ECO:0000259" key="15">
    <source>
        <dbReference type="Pfam" id="PF20560"/>
    </source>
</evidence>